<evidence type="ECO:0000313" key="4">
    <source>
        <dbReference type="RefSeq" id="XP_015085167.1"/>
    </source>
</evidence>
<name>A0ABM1HGD8_SOLPN</name>
<organism evidence="3 4">
    <name type="scientific">Solanum pennellii</name>
    <name type="common">Tomato</name>
    <name type="synonym">Lycopersicon pennellii</name>
    <dbReference type="NCBI Taxonomy" id="28526"/>
    <lineage>
        <taxon>Eukaryota</taxon>
        <taxon>Viridiplantae</taxon>
        <taxon>Streptophyta</taxon>
        <taxon>Embryophyta</taxon>
        <taxon>Tracheophyta</taxon>
        <taxon>Spermatophyta</taxon>
        <taxon>Magnoliopsida</taxon>
        <taxon>eudicotyledons</taxon>
        <taxon>Gunneridae</taxon>
        <taxon>Pentapetalae</taxon>
        <taxon>asterids</taxon>
        <taxon>lamiids</taxon>
        <taxon>Solanales</taxon>
        <taxon>Solanaceae</taxon>
        <taxon>Solanoideae</taxon>
        <taxon>Solaneae</taxon>
        <taxon>Solanum</taxon>
        <taxon>Solanum subgen. Lycopersicon</taxon>
    </lineage>
</organism>
<dbReference type="Pfam" id="PF13963">
    <property type="entry name" value="Transpos_assoc"/>
    <property type="match status" value="1"/>
</dbReference>
<keyword evidence="3" id="KW-1185">Reference proteome</keyword>
<feature type="region of interest" description="Disordered" evidence="1">
    <location>
        <begin position="199"/>
        <end position="226"/>
    </location>
</feature>
<feature type="domain" description="Transposase-associated" evidence="2">
    <location>
        <begin position="12"/>
        <end position="78"/>
    </location>
</feature>
<gene>
    <name evidence="4" type="primary">LOC107028568</name>
</gene>
<feature type="region of interest" description="Disordered" evidence="1">
    <location>
        <begin position="276"/>
        <end position="308"/>
    </location>
</feature>
<evidence type="ECO:0000259" key="2">
    <source>
        <dbReference type="Pfam" id="PF13963"/>
    </source>
</evidence>
<sequence>MYERTNFGRMGMKPEFVEGVDGFVDYAMTLETFQLSSLVKCPCKKCKCMNYEKPEIVKFHLYRNGFKEDYTVWTSHGEIDNSFDRFQHYVVGESSKVVKPNVQNYRMHYMVKDAYGMHSDFQFRDHVEEAPNDESGIFFEKLEVASRPLYEGSPHREIDSRFKQINEVGKKVQATTKGGSLHPIGVQSQGNVKRKLEKKLGRPVTQAKALKTTRKRKKKNPGDPDVWVPQLTYNHYMQSFEDYRQIQLDDRRGMPLSQEKTERMWLDSVGGHSYDIPQQPFHEFHSEVEGPGSPGCLVKGEDFGTEDS</sequence>
<reference evidence="4" key="2">
    <citation type="submission" date="2025-08" db="UniProtKB">
        <authorList>
            <consortium name="RefSeq"/>
        </authorList>
    </citation>
    <scope>IDENTIFICATION</scope>
</reference>
<evidence type="ECO:0000313" key="3">
    <source>
        <dbReference type="Proteomes" id="UP000694930"/>
    </source>
</evidence>
<dbReference type="GeneID" id="107028568"/>
<evidence type="ECO:0000256" key="1">
    <source>
        <dbReference type="SAM" id="MobiDB-lite"/>
    </source>
</evidence>
<dbReference type="Proteomes" id="UP000694930">
    <property type="component" value="Chromosome 1"/>
</dbReference>
<reference evidence="3" key="1">
    <citation type="journal article" date="2014" name="Nat. Genet.">
        <title>The genome of the stress-tolerant wild tomato species Solanum pennellii.</title>
        <authorList>
            <person name="Bolger A."/>
            <person name="Scossa F."/>
            <person name="Bolger M.E."/>
            <person name="Lanz C."/>
            <person name="Maumus F."/>
            <person name="Tohge T."/>
            <person name="Quesneville H."/>
            <person name="Alseekh S."/>
            <person name="Sorensen I."/>
            <person name="Lichtenstein G."/>
            <person name="Fich E.A."/>
            <person name="Conte M."/>
            <person name="Keller H."/>
            <person name="Schneeberger K."/>
            <person name="Schwacke R."/>
            <person name="Ofner I."/>
            <person name="Vrebalov J."/>
            <person name="Xu Y."/>
            <person name="Osorio S."/>
            <person name="Aflitos S.A."/>
            <person name="Schijlen E."/>
            <person name="Jimenez-Gomez J.M."/>
            <person name="Ryngajllo M."/>
            <person name="Kimura S."/>
            <person name="Kumar R."/>
            <person name="Koenig D."/>
            <person name="Headland L.R."/>
            <person name="Maloof J.N."/>
            <person name="Sinha N."/>
            <person name="van Ham R.C."/>
            <person name="Lankhorst R.K."/>
            <person name="Mao L."/>
            <person name="Vogel A."/>
            <person name="Arsova B."/>
            <person name="Panstruga R."/>
            <person name="Fei Z."/>
            <person name="Rose J.K."/>
            <person name="Zamir D."/>
            <person name="Carrari F."/>
            <person name="Giovannoni J.J."/>
            <person name="Weigel D."/>
            <person name="Usadel B."/>
            <person name="Fernie A.R."/>
        </authorList>
    </citation>
    <scope>NUCLEOTIDE SEQUENCE [LARGE SCALE GENOMIC DNA]</scope>
    <source>
        <strain evidence="3">cv. LA0716</strain>
    </source>
</reference>
<proteinExistence type="predicted"/>
<dbReference type="InterPro" id="IPR029480">
    <property type="entry name" value="Transpos_assoc"/>
</dbReference>
<dbReference type="RefSeq" id="XP_015085167.1">
    <property type="nucleotide sequence ID" value="XM_015229681.2"/>
</dbReference>
<protein>
    <submittedName>
        <fullName evidence="4">Uncharacterized protein LOC107028568</fullName>
    </submittedName>
</protein>
<accession>A0ABM1HGD8</accession>